<proteinExistence type="predicted"/>
<evidence type="ECO:0000256" key="1">
    <source>
        <dbReference type="ARBA" id="ARBA00022679"/>
    </source>
</evidence>
<dbReference type="GO" id="GO:0005737">
    <property type="term" value="C:cytoplasm"/>
    <property type="evidence" value="ECO:0007669"/>
    <property type="project" value="TreeGrafter"/>
</dbReference>
<dbReference type="Gene3D" id="3.40.50.150">
    <property type="entry name" value="Vaccinia Virus protein VP39"/>
    <property type="match status" value="1"/>
</dbReference>
<accession>A0A6C1EBW5</accession>
<evidence type="ECO:0000313" key="3">
    <source>
        <dbReference type="Proteomes" id="UP000501346"/>
    </source>
</evidence>
<dbReference type="InterPro" id="IPR019410">
    <property type="entry name" value="Methyltransf_16"/>
</dbReference>
<keyword evidence="3" id="KW-1185">Reference proteome</keyword>
<keyword evidence="1 2" id="KW-0808">Transferase</keyword>
<dbReference type="PANTHER" id="PTHR14614">
    <property type="entry name" value="HEPATOCELLULAR CARCINOMA-ASSOCIATED ANTIGEN"/>
    <property type="match status" value="1"/>
</dbReference>
<dbReference type="EMBL" id="CP049007">
    <property type="protein sequence ID" value="QID86217.1"/>
    <property type="molecule type" value="Genomic_DNA"/>
</dbReference>
<dbReference type="GO" id="GO:0032259">
    <property type="term" value="P:methylation"/>
    <property type="evidence" value="ECO:0007669"/>
    <property type="project" value="UniProtKB-KW"/>
</dbReference>
<sequence>MNEDLFYDRLHQRCPGKYLLEELETSKSNDVLHASRFVCEMELVQKTNAYYCKTIVKMLLDHEWILAKAFTIVNDGEDEIEIYDYLYEKYIKLLSTGKPDPMMKDVVRYRFDEDVKIKIEETPNLISAASTTGFRTWEAALYMGDFLIHKPLQELAPVQGQDDGKKKLNVLEVGAGTGIVSLVILQKYHEFVNKMYVTDGDSNLVETQLKRNFELNNEVRENEPDIKLQRLWWGSDRVPEDIDLVVGADVTYDPTILPDLCKCLAECLALDRCKLCLLSATIRSESTVQLFSQECNKLGLKCTIVTSTEYDANNEIRAMKALQFKPLIAPIRIYKITKQ</sequence>
<organism evidence="2 3">
    <name type="scientific">Saccharomyces pastorianus</name>
    <name type="common">Lager yeast</name>
    <name type="synonym">Saccharomyces cerevisiae x Saccharomyces eubayanus</name>
    <dbReference type="NCBI Taxonomy" id="27292"/>
    <lineage>
        <taxon>Eukaryota</taxon>
        <taxon>Fungi</taxon>
        <taxon>Dikarya</taxon>
        <taxon>Ascomycota</taxon>
        <taxon>Saccharomycotina</taxon>
        <taxon>Saccharomycetes</taxon>
        <taxon>Saccharomycetales</taxon>
        <taxon>Saccharomycetaceae</taxon>
        <taxon>Saccharomyces</taxon>
    </lineage>
</organism>
<dbReference type="PANTHER" id="PTHR14614:SF130">
    <property type="entry name" value="PROTEIN-LYSINE N-METHYLTRANSFERASE EEF2KMT"/>
    <property type="match status" value="1"/>
</dbReference>
<dbReference type="InterPro" id="IPR029063">
    <property type="entry name" value="SAM-dependent_MTases_sf"/>
</dbReference>
<keyword evidence="2" id="KW-0489">Methyltransferase</keyword>
<protein>
    <submittedName>
        <fullName evidence="2">Protein-lysine N-methyltransferase</fullName>
    </submittedName>
</protein>
<dbReference type="GO" id="GO:0008757">
    <property type="term" value="F:S-adenosylmethionine-dependent methyltransferase activity"/>
    <property type="evidence" value="ECO:0007669"/>
    <property type="project" value="UniProtKB-ARBA"/>
</dbReference>
<dbReference type="SUPFAM" id="SSF53335">
    <property type="entry name" value="S-adenosyl-L-methionine-dependent methyltransferases"/>
    <property type="match status" value="1"/>
</dbReference>
<dbReference type="AlphaFoldDB" id="A0A6C1EBW5"/>
<reference evidence="2 3" key="1">
    <citation type="journal article" date="2019" name="BMC Genomics">
        <title>Chromosome level assembly and comparative genome analysis confirm lager-brewing yeasts originated from a single hybridization.</title>
        <authorList>
            <person name="Salazar A.N."/>
            <person name="Gorter de Vries A.R."/>
            <person name="van den Broek M."/>
            <person name="Brouwers N."/>
            <person name="de la Torre Cortes P."/>
            <person name="Kuijpers N.G.A."/>
            <person name="Daran J.G."/>
            <person name="Abeel T."/>
        </authorList>
    </citation>
    <scope>NUCLEOTIDE SEQUENCE [LARGE SCALE GENOMIC DNA]</scope>
    <source>
        <strain evidence="2 3">CBS 1483</strain>
    </source>
</reference>
<dbReference type="Proteomes" id="UP000501346">
    <property type="component" value="Chromosome SeX-ScX"/>
</dbReference>
<evidence type="ECO:0000313" key="2">
    <source>
        <dbReference type="EMBL" id="QID86217.1"/>
    </source>
</evidence>
<name>A0A6C1EBW5_SACPS</name>
<dbReference type="OrthoDB" id="194386at2759"/>
<gene>
    <name evidence="2" type="primary">EFM3_2</name>
    <name evidence="2" type="ORF">GRS66_008834</name>
</gene>
<dbReference type="Pfam" id="PF10294">
    <property type="entry name" value="Methyltransf_16"/>
    <property type="match status" value="1"/>
</dbReference>